<organism evidence="1 2">
    <name type="scientific">Panagrolaimus sp. JU765</name>
    <dbReference type="NCBI Taxonomy" id="591449"/>
    <lineage>
        <taxon>Eukaryota</taxon>
        <taxon>Metazoa</taxon>
        <taxon>Ecdysozoa</taxon>
        <taxon>Nematoda</taxon>
        <taxon>Chromadorea</taxon>
        <taxon>Rhabditida</taxon>
        <taxon>Tylenchina</taxon>
        <taxon>Panagrolaimomorpha</taxon>
        <taxon>Panagrolaimoidea</taxon>
        <taxon>Panagrolaimidae</taxon>
        <taxon>Panagrolaimus</taxon>
    </lineage>
</organism>
<protein>
    <submittedName>
        <fullName evidence="2">Replication protein A subunit</fullName>
    </submittedName>
</protein>
<evidence type="ECO:0000313" key="2">
    <source>
        <dbReference type="WBParaSite" id="JU765_v2.g18473.t1"/>
    </source>
</evidence>
<proteinExistence type="predicted"/>
<dbReference type="Proteomes" id="UP000887576">
    <property type="component" value="Unplaced"/>
</dbReference>
<name>A0AC34QQW4_9BILA</name>
<dbReference type="WBParaSite" id="JU765_v2.g18473.t1">
    <property type="protein sequence ID" value="JU765_v2.g18473.t1"/>
    <property type="gene ID" value="JU765_v2.g18473"/>
</dbReference>
<accession>A0AC34QQW4</accession>
<evidence type="ECO:0000313" key="1">
    <source>
        <dbReference type="Proteomes" id="UP000887576"/>
    </source>
</evidence>
<sequence>MTERVSLDEGFFQELFESNEQSDLQPTLQISRARAVDNSGTNCLRLQLSDGIFTYTGCAMGMNLENQLKRDGLKREILASDPTFPVIQLIKFVCKFGEKKSILITEYKLISPGVPKIGSPRVHNGDPEAFRGMLAAKKRLNANVQSGSPSPSSIKRLKLGGSSAVLGIVPFAALNPYMAVGRWKIKGVVVKKESLHEFPSKIGRGPSKVFGFEMADETGQFIKLSAFGETAERFHPQLDENSTYYISGNSMCIKGANKRYNNTGLDYEISLNADCTIEKANDKIEKPKISLRTVPLDQLASHNNQSVDILAIIERTEDCQTVMSRDQRELKRRNVHLIDKGGVVTILTLWGIEAEKFNVESESVIAIKGAYVKEFQGNYSLAINSSTIIEVNPEGKEYSEMLHWYERERPNMEVKFASSSGASNNLVDELRSIFCVKHSSMYSDSGEKGAYFNLVGYITNIHPETALYPSCTKCQKKVQENDGIYHCEKCGTTSKECKYRYLLAVEFTDDTGSTYLTFFDDKATQLFGKTADEMNELRQKSPNDYDMILKSKVFLLMNLRKVFLLMNIRCRGRMETYQDQTRVKITVYDIRPLNYAQYTQALEAAVKFMENLSIPT</sequence>
<reference evidence="2" key="1">
    <citation type="submission" date="2022-11" db="UniProtKB">
        <authorList>
            <consortium name="WormBaseParasite"/>
        </authorList>
    </citation>
    <scope>IDENTIFICATION</scope>
</reference>